<dbReference type="AlphaFoldDB" id="A0A6G1C6J3"/>
<reference evidence="2 3" key="1">
    <citation type="submission" date="2019-11" db="EMBL/GenBank/DDBJ databases">
        <title>Whole genome sequence of Oryza granulata.</title>
        <authorList>
            <person name="Li W."/>
        </authorList>
    </citation>
    <scope>NUCLEOTIDE SEQUENCE [LARGE SCALE GENOMIC DNA]</scope>
    <source>
        <strain evidence="3">cv. Menghai</strain>
        <tissue evidence="2">Leaf</tissue>
    </source>
</reference>
<sequence length="76" mass="7982">MPRQQHRARTIFGSVGSSLSRKDVDHARERHRSVHRREGVTAGAGMATGVGLEVAARARVAAGAGGREPSSVGHTL</sequence>
<accession>A0A6G1C6J3</accession>
<protein>
    <submittedName>
        <fullName evidence="2">Uncharacterized protein</fullName>
    </submittedName>
</protein>
<feature type="region of interest" description="Disordered" evidence="1">
    <location>
        <begin position="1"/>
        <end position="42"/>
    </location>
</feature>
<name>A0A6G1C6J3_9ORYZ</name>
<evidence type="ECO:0000313" key="3">
    <source>
        <dbReference type="Proteomes" id="UP000479710"/>
    </source>
</evidence>
<proteinExistence type="predicted"/>
<organism evidence="2 3">
    <name type="scientific">Oryza meyeriana var. granulata</name>
    <dbReference type="NCBI Taxonomy" id="110450"/>
    <lineage>
        <taxon>Eukaryota</taxon>
        <taxon>Viridiplantae</taxon>
        <taxon>Streptophyta</taxon>
        <taxon>Embryophyta</taxon>
        <taxon>Tracheophyta</taxon>
        <taxon>Spermatophyta</taxon>
        <taxon>Magnoliopsida</taxon>
        <taxon>Liliopsida</taxon>
        <taxon>Poales</taxon>
        <taxon>Poaceae</taxon>
        <taxon>BOP clade</taxon>
        <taxon>Oryzoideae</taxon>
        <taxon>Oryzeae</taxon>
        <taxon>Oryzinae</taxon>
        <taxon>Oryza</taxon>
        <taxon>Oryza meyeriana</taxon>
    </lineage>
</organism>
<keyword evidence="3" id="KW-1185">Reference proteome</keyword>
<evidence type="ECO:0000313" key="2">
    <source>
        <dbReference type="EMBL" id="KAF0895173.1"/>
    </source>
</evidence>
<dbReference type="EMBL" id="SPHZ02000010">
    <property type="protein sequence ID" value="KAF0895173.1"/>
    <property type="molecule type" value="Genomic_DNA"/>
</dbReference>
<gene>
    <name evidence="2" type="ORF">E2562_006874</name>
</gene>
<comment type="caution">
    <text evidence="2">The sequence shown here is derived from an EMBL/GenBank/DDBJ whole genome shotgun (WGS) entry which is preliminary data.</text>
</comment>
<dbReference type="Proteomes" id="UP000479710">
    <property type="component" value="Unassembled WGS sequence"/>
</dbReference>
<evidence type="ECO:0000256" key="1">
    <source>
        <dbReference type="SAM" id="MobiDB-lite"/>
    </source>
</evidence>